<organism evidence="2 3">
    <name type="scientific">Daphnia pulex</name>
    <name type="common">Water flea</name>
    <dbReference type="NCBI Taxonomy" id="6669"/>
    <lineage>
        <taxon>Eukaryota</taxon>
        <taxon>Metazoa</taxon>
        <taxon>Ecdysozoa</taxon>
        <taxon>Arthropoda</taxon>
        <taxon>Crustacea</taxon>
        <taxon>Branchiopoda</taxon>
        <taxon>Diplostraca</taxon>
        <taxon>Cladocera</taxon>
        <taxon>Anomopoda</taxon>
        <taxon>Daphniidae</taxon>
        <taxon>Daphnia</taxon>
    </lineage>
</organism>
<name>E9HTN8_DAPPU</name>
<dbReference type="HOGENOM" id="CLU_1808151_0_0_1"/>
<dbReference type="KEGG" id="dpx:DAPPUDRAFT_117748"/>
<keyword evidence="3" id="KW-1185">Reference proteome</keyword>
<protein>
    <submittedName>
        <fullName evidence="2">Uncharacterized protein</fullName>
    </submittedName>
</protein>
<feature type="region of interest" description="Disordered" evidence="1">
    <location>
        <begin position="73"/>
        <end position="92"/>
    </location>
</feature>
<dbReference type="AlphaFoldDB" id="E9HTN8"/>
<sequence length="143" mass="15369">MSKSAKTSLPLVTTMMPCLSRPNFQKGVDVFPTTGATPAGSPTDPATTTLFDPVTEILSTLLNRDRVAMEPADFASDPEQPGHLPQLQSSVPSEPVSFIEFSRSARLRAQRDSNETHPALFCQDGHSRQQQAFLSISAALAIG</sequence>
<dbReference type="EMBL" id="GL732781">
    <property type="protein sequence ID" value="EFX64881.1"/>
    <property type="molecule type" value="Genomic_DNA"/>
</dbReference>
<proteinExistence type="predicted"/>
<dbReference type="InParanoid" id="E9HTN8"/>
<gene>
    <name evidence="2" type="ORF">DAPPUDRAFT_117748</name>
</gene>
<accession>E9HTN8</accession>
<evidence type="ECO:0000313" key="3">
    <source>
        <dbReference type="Proteomes" id="UP000000305"/>
    </source>
</evidence>
<evidence type="ECO:0000256" key="1">
    <source>
        <dbReference type="SAM" id="MobiDB-lite"/>
    </source>
</evidence>
<reference evidence="2 3" key="1">
    <citation type="journal article" date="2011" name="Science">
        <title>The ecoresponsive genome of Daphnia pulex.</title>
        <authorList>
            <person name="Colbourne J.K."/>
            <person name="Pfrender M.E."/>
            <person name="Gilbert D."/>
            <person name="Thomas W.K."/>
            <person name="Tucker A."/>
            <person name="Oakley T.H."/>
            <person name="Tokishita S."/>
            <person name="Aerts A."/>
            <person name="Arnold G.J."/>
            <person name="Basu M.K."/>
            <person name="Bauer D.J."/>
            <person name="Caceres C.E."/>
            <person name="Carmel L."/>
            <person name="Casola C."/>
            <person name="Choi J.H."/>
            <person name="Detter J.C."/>
            <person name="Dong Q."/>
            <person name="Dusheyko S."/>
            <person name="Eads B.D."/>
            <person name="Frohlich T."/>
            <person name="Geiler-Samerotte K.A."/>
            <person name="Gerlach D."/>
            <person name="Hatcher P."/>
            <person name="Jogdeo S."/>
            <person name="Krijgsveld J."/>
            <person name="Kriventseva E.V."/>
            <person name="Kultz D."/>
            <person name="Laforsch C."/>
            <person name="Lindquist E."/>
            <person name="Lopez J."/>
            <person name="Manak J.R."/>
            <person name="Muller J."/>
            <person name="Pangilinan J."/>
            <person name="Patwardhan R.P."/>
            <person name="Pitluck S."/>
            <person name="Pritham E.J."/>
            <person name="Rechtsteiner A."/>
            <person name="Rho M."/>
            <person name="Rogozin I.B."/>
            <person name="Sakarya O."/>
            <person name="Salamov A."/>
            <person name="Schaack S."/>
            <person name="Shapiro H."/>
            <person name="Shiga Y."/>
            <person name="Skalitzky C."/>
            <person name="Smith Z."/>
            <person name="Souvorov A."/>
            <person name="Sung W."/>
            <person name="Tang Z."/>
            <person name="Tsuchiya D."/>
            <person name="Tu H."/>
            <person name="Vos H."/>
            <person name="Wang M."/>
            <person name="Wolf Y.I."/>
            <person name="Yamagata H."/>
            <person name="Yamada T."/>
            <person name="Ye Y."/>
            <person name="Shaw J.R."/>
            <person name="Andrews J."/>
            <person name="Crease T.J."/>
            <person name="Tang H."/>
            <person name="Lucas S.M."/>
            <person name="Robertson H.M."/>
            <person name="Bork P."/>
            <person name="Koonin E.V."/>
            <person name="Zdobnov E.M."/>
            <person name="Grigoriev I.V."/>
            <person name="Lynch M."/>
            <person name="Boore J.L."/>
        </authorList>
    </citation>
    <scope>NUCLEOTIDE SEQUENCE [LARGE SCALE GENOMIC DNA]</scope>
</reference>
<evidence type="ECO:0000313" key="2">
    <source>
        <dbReference type="EMBL" id="EFX64881.1"/>
    </source>
</evidence>
<dbReference type="Proteomes" id="UP000000305">
    <property type="component" value="Unassembled WGS sequence"/>
</dbReference>